<organism evidence="3 4">
    <name type="scientific">Acrocarpospora corrugata</name>
    <dbReference type="NCBI Taxonomy" id="35763"/>
    <lineage>
        <taxon>Bacteria</taxon>
        <taxon>Bacillati</taxon>
        <taxon>Actinomycetota</taxon>
        <taxon>Actinomycetes</taxon>
        <taxon>Streptosporangiales</taxon>
        <taxon>Streptosporangiaceae</taxon>
        <taxon>Acrocarpospora</taxon>
    </lineage>
</organism>
<evidence type="ECO:0000256" key="2">
    <source>
        <dbReference type="SAM" id="Phobius"/>
    </source>
</evidence>
<keyword evidence="2" id="KW-1133">Transmembrane helix</keyword>
<accession>A0A5M3WAK5</accession>
<evidence type="ECO:0000313" key="3">
    <source>
        <dbReference type="EMBL" id="GES05944.1"/>
    </source>
</evidence>
<evidence type="ECO:0008006" key="5">
    <source>
        <dbReference type="Google" id="ProtNLM"/>
    </source>
</evidence>
<keyword evidence="2" id="KW-0812">Transmembrane</keyword>
<evidence type="ECO:0000256" key="1">
    <source>
        <dbReference type="SAM" id="MobiDB-lite"/>
    </source>
</evidence>
<dbReference type="EMBL" id="BLAD01000120">
    <property type="protein sequence ID" value="GES05944.1"/>
    <property type="molecule type" value="Genomic_DNA"/>
</dbReference>
<evidence type="ECO:0000313" key="4">
    <source>
        <dbReference type="Proteomes" id="UP000334990"/>
    </source>
</evidence>
<reference evidence="3 4" key="1">
    <citation type="submission" date="2019-10" db="EMBL/GenBank/DDBJ databases">
        <title>Whole genome shotgun sequence of Acrocarpospora corrugata NBRC 13972.</title>
        <authorList>
            <person name="Ichikawa N."/>
            <person name="Kimura A."/>
            <person name="Kitahashi Y."/>
            <person name="Komaki H."/>
            <person name="Oguchi A."/>
        </authorList>
    </citation>
    <scope>NUCLEOTIDE SEQUENCE [LARGE SCALE GENOMIC DNA]</scope>
    <source>
        <strain evidence="3 4">NBRC 13972</strain>
    </source>
</reference>
<dbReference type="RefSeq" id="WP_155341899.1">
    <property type="nucleotide sequence ID" value="NZ_BAAABN010000092.1"/>
</dbReference>
<dbReference type="Proteomes" id="UP000334990">
    <property type="component" value="Unassembled WGS sequence"/>
</dbReference>
<dbReference type="AlphaFoldDB" id="A0A5M3WAK5"/>
<feature type="transmembrane region" description="Helical" evidence="2">
    <location>
        <begin position="188"/>
        <end position="212"/>
    </location>
</feature>
<comment type="caution">
    <text evidence="3">The sequence shown here is derived from an EMBL/GenBank/DDBJ whole genome shotgun (WGS) entry which is preliminary data.</text>
</comment>
<keyword evidence="2" id="KW-0472">Membrane</keyword>
<feature type="compositionally biased region" description="Low complexity" evidence="1">
    <location>
        <begin position="221"/>
        <end position="231"/>
    </location>
</feature>
<feature type="region of interest" description="Disordered" evidence="1">
    <location>
        <begin position="216"/>
        <end position="240"/>
    </location>
</feature>
<proteinExistence type="predicted"/>
<gene>
    <name evidence="3" type="ORF">Acor_80130</name>
</gene>
<sequence length="240" mass="25221">MDFWGTVLVLFRRWYVALPVLLLGLGGAGLAYASIPPTYLSNGVIVLSIPRTGGTVPPNPRLPNPITNPLLNFDYGLNMTASILIQAMGSPEVAGELGVTPGDATSYKVSNGSTNPESMSSGPFVFVYAESDSPEGARDMVARVMARTKVELLNRQTKVNAPRETFLTAMDVVSPTTPQPEQGSRARAAAAAAGVGALLSLWSTFAVESYLVSRRARRGAQRPGRASAASRDAQPSGVAG</sequence>
<name>A0A5M3WAK5_9ACTN</name>
<dbReference type="OrthoDB" id="3522370at2"/>
<protein>
    <recommendedName>
        <fullName evidence="5">Polysaccharide chain length determinant N-terminal domain-containing protein</fullName>
    </recommendedName>
</protein>
<keyword evidence="4" id="KW-1185">Reference proteome</keyword>